<dbReference type="SUPFAM" id="SSF81383">
    <property type="entry name" value="F-box domain"/>
    <property type="match status" value="1"/>
</dbReference>
<evidence type="ECO:0000256" key="1">
    <source>
        <dbReference type="ARBA" id="ARBA00007968"/>
    </source>
</evidence>
<protein>
    <submittedName>
        <fullName evidence="7">WD40 repeat-like protein</fullName>
    </submittedName>
</protein>
<dbReference type="InterPro" id="IPR036047">
    <property type="entry name" value="F-box-like_dom_sf"/>
</dbReference>
<dbReference type="PANTHER" id="PTHR14604">
    <property type="entry name" value="WD40 REPEAT PF20"/>
    <property type="match status" value="1"/>
</dbReference>
<proteinExistence type="inferred from homology"/>
<evidence type="ECO:0000313" key="8">
    <source>
        <dbReference type="Proteomes" id="UP000077069"/>
    </source>
</evidence>
<dbReference type="InterPro" id="IPR019775">
    <property type="entry name" value="WD40_repeat_CS"/>
</dbReference>
<dbReference type="Gene3D" id="2.130.10.10">
    <property type="entry name" value="YVTN repeat-like/Quinoprotein amine dehydrogenase"/>
    <property type="match status" value="2"/>
</dbReference>
<reference evidence="7 8" key="1">
    <citation type="submission" date="2016-05" db="EMBL/GenBank/DDBJ databases">
        <title>Comparative analysis of secretome profiles of manganese(II)-oxidizing ascomycete fungi.</title>
        <authorList>
            <consortium name="DOE Joint Genome Institute"/>
            <person name="Zeiner C.A."/>
            <person name="Purvine S.O."/>
            <person name="Zink E.M."/>
            <person name="Wu S."/>
            <person name="Pasa-Tolic L."/>
            <person name="Chaput D.L."/>
            <person name="Haridas S."/>
            <person name="Grigoriev I.V."/>
            <person name="Santelli C.M."/>
            <person name="Hansel C.M."/>
        </authorList>
    </citation>
    <scope>NUCLEOTIDE SEQUENCE [LARGE SCALE GENOMIC DNA]</scope>
    <source>
        <strain evidence="7 8">AP3s5-JAC2a</strain>
    </source>
</reference>
<dbReference type="AlphaFoldDB" id="A0A177CZH5"/>
<dbReference type="InterPro" id="IPR036322">
    <property type="entry name" value="WD40_repeat_dom_sf"/>
</dbReference>
<feature type="repeat" description="WD" evidence="4">
    <location>
        <begin position="522"/>
        <end position="561"/>
    </location>
</feature>
<dbReference type="PROSITE" id="PS50082">
    <property type="entry name" value="WD_REPEATS_2"/>
    <property type="match status" value="5"/>
</dbReference>
<dbReference type="PROSITE" id="PS00678">
    <property type="entry name" value="WD_REPEATS_1"/>
    <property type="match status" value="2"/>
</dbReference>
<feature type="region of interest" description="Disordered" evidence="5">
    <location>
        <begin position="742"/>
        <end position="765"/>
    </location>
</feature>
<evidence type="ECO:0000259" key="6">
    <source>
        <dbReference type="PROSITE" id="PS50181"/>
    </source>
</evidence>
<dbReference type="InterPro" id="IPR001810">
    <property type="entry name" value="F-box_dom"/>
</dbReference>
<evidence type="ECO:0000256" key="4">
    <source>
        <dbReference type="PROSITE-ProRule" id="PRU00221"/>
    </source>
</evidence>
<keyword evidence="8" id="KW-1185">Reference proteome</keyword>
<dbReference type="PROSITE" id="PS50294">
    <property type="entry name" value="WD_REPEATS_REGION"/>
    <property type="match status" value="4"/>
</dbReference>
<dbReference type="CDD" id="cd00200">
    <property type="entry name" value="WD40"/>
    <property type="match status" value="1"/>
</dbReference>
<comment type="similarity">
    <text evidence="1">Belongs to the WD repeat MET30/SCONB/SCON-2 family.</text>
</comment>
<dbReference type="InterPro" id="IPR050995">
    <property type="entry name" value="WD-F-box_domain-protein"/>
</dbReference>
<dbReference type="InterPro" id="IPR015943">
    <property type="entry name" value="WD40/YVTN_repeat-like_dom_sf"/>
</dbReference>
<feature type="repeat" description="WD" evidence="4">
    <location>
        <begin position="440"/>
        <end position="470"/>
    </location>
</feature>
<feature type="region of interest" description="Disordered" evidence="5">
    <location>
        <begin position="801"/>
        <end position="854"/>
    </location>
</feature>
<evidence type="ECO:0000256" key="5">
    <source>
        <dbReference type="SAM" id="MobiDB-lite"/>
    </source>
</evidence>
<keyword evidence="2 4" id="KW-0853">WD repeat</keyword>
<evidence type="ECO:0000313" key="7">
    <source>
        <dbReference type="EMBL" id="OAG12302.1"/>
    </source>
</evidence>
<dbReference type="STRING" id="1460663.A0A177CZH5"/>
<dbReference type="GeneID" id="28758687"/>
<dbReference type="SMART" id="SM00256">
    <property type="entry name" value="FBOX"/>
    <property type="match status" value="1"/>
</dbReference>
<feature type="compositionally biased region" description="Low complexity" evidence="5">
    <location>
        <begin position="801"/>
        <end position="832"/>
    </location>
</feature>
<sequence>MAGPLGSTTPFATPAYLQSFRPASSMSASRFDEGYSEDTRSQTGSDMVMRTDSRLGEGGMEQDLQYALPDWVMQMPENERSEFAYAMLRSLRTSSIAGIVEKLNPLLHLDPVLYLPPEITFQIFSYLTPETLLRASTLSRTWRGRVMDSPLWKLLFRLEGWNSNFPQVRAYEEVERHRRVEKKEKERKTRPRAAVDSSEDMETDKPSSKKRSREKPLFGDGSTDSEIKNGLEPLSLDGASRYPWAEQHGVVEADASSSSQDQMEGVSYNGTSPVASPIGQTSRRQKLLTETSEETTISNPQNVLDPPLRPALMLSNPEPKINWQYLYKQKRRLEENWDSGRFVNFQLPHPSHASEAHTECVYTIQYSGKYLVSGSRDKTVRIWDLDTQRLMLPPLVGHKASVLCLQFDERPSQDLVVSGGSDCNVIMWQFSTGRMIKKLEKAHGESVLNLRFDDTYLVTCSKDKTIKVWNRKEMLPTDDAYPLSTTRSGAKFPSYIINMQQQTESQHLYFKPLQPYTLMMTLEGHGAAVNAIQILDGQIVSASGDRSVKVWDVRTGACSRTFAGHSKGIACVQFDGRRIVSGSSDETVRIFDRATGAEVACLQGHSNLVRTVQAQFGDLPGNEEELEAEARAIDNTFFEAQRQGLVSGQMTREQRRARNAGSRDPKAIFAYGAKLPPGGGGSKWARIVSGSYDETVIIWKKSADGAWEKSKVLYQSEAVRAAGGRPRQTAGHAHHVHAAQNLHQNQQQQQQNNAHGQQANAQALTQQAQAQAQAQAANTLAPQAQAIHVAAMHTAAAAAAAQNAPVNPNTTNTPPANQAQPTPAAPQAGAAPNHHHHGAHHHHHNHAFQRPAAQGTSRVFKLQFDARRIVCCSQDPTIVGWDFANGDRDIILASQFFGESI</sequence>
<dbReference type="RefSeq" id="XP_018042667.1">
    <property type="nucleotide sequence ID" value="XM_018175201.1"/>
</dbReference>
<feature type="region of interest" description="Disordered" evidence="5">
    <location>
        <begin position="174"/>
        <end position="234"/>
    </location>
</feature>
<feature type="compositionally biased region" description="Basic residues" evidence="5">
    <location>
        <begin position="833"/>
        <end position="847"/>
    </location>
</feature>
<dbReference type="InterPro" id="IPR001680">
    <property type="entry name" value="WD40_rpt"/>
</dbReference>
<dbReference type="PANTHER" id="PTHR14604:SF4">
    <property type="entry name" value="F-BOX DOMAIN-CONTAINING PROTEIN"/>
    <property type="match status" value="1"/>
</dbReference>
<evidence type="ECO:0000256" key="3">
    <source>
        <dbReference type="ARBA" id="ARBA00022737"/>
    </source>
</evidence>
<name>A0A177CZH5_9PLEO</name>
<feature type="domain" description="F-box" evidence="6">
    <location>
        <begin position="109"/>
        <end position="155"/>
    </location>
</feature>
<organism evidence="7 8">
    <name type="scientific">Paraphaeosphaeria sporulosa</name>
    <dbReference type="NCBI Taxonomy" id="1460663"/>
    <lineage>
        <taxon>Eukaryota</taxon>
        <taxon>Fungi</taxon>
        <taxon>Dikarya</taxon>
        <taxon>Ascomycota</taxon>
        <taxon>Pezizomycotina</taxon>
        <taxon>Dothideomycetes</taxon>
        <taxon>Pleosporomycetidae</taxon>
        <taxon>Pleosporales</taxon>
        <taxon>Massarineae</taxon>
        <taxon>Didymosphaeriaceae</taxon>
        <taxon>Paraphaeosphaeria</taxon>
    </lineage>
</organism>
<evidence type="ECO:0000256" key="2">
    <source>
        <dbReference type="ARBA" id="ARBA00022574"/>
    </source>
</evidence>
<dbReference type="Proteomes" id="UP000077069">
    <property type="component" value="Unassembled WGS sequence"/>
</dbReference>
<dbReference type="Gene3D" id="1.20.1280.50">
    <property type="match status" value="1"/>
</dbReference>
<gene>
    <name evidence="7" type="ORF">CC84DRAFT_1108551</name>
</gene>
<feature type="repeat" description="WD" evidence="4">
    <location>
        <begin position="395"/>
        <end position="438"/>
    </location>
</feature>
<feature type="repeat" description="WD" evidence="4">
    <location>
        <begin position="562"/>
        <end position="601"/>
    </location>
</feature>
<dbReference type="InterPro" id="IPR020472">
    <property type="entry name" value="WD40_PAC1"/>
</dbReference>
<feature type="region of interest" description="Disordered" evidence="5">
    <location>
        <begin position="251"/>
        <end position="304"/>
    </location>
</feature>
<accession>A0A177CZH5</accession>
<dbReference type="Pfam" id="PF00400">
    <property type="entry name" value="WD40"/>
    <property type="match status" value="5"/>
</dbReference>
<dbReference type="PROSITE" id="PS50181">
    <property type="entry name" value="FBOX"/>
    <property type="match status" value="1"/>
</dbReference>
<feature type="repeat" description="WD" evidence="4">
    <location>
        <begin position="354"/>
        <end position="393"/>
    </location>
</feature>
<dbReference type="InParanoid" id="A0A177CZH5"/>
<dbReference type="Pfam" id="PF12937">
    <property type="entry name" value="F-box-like"/>
    <property type="match status" value="1"/>
</dbReference>
<feature type="compositionally biased region" description="Polar residues" evidence="5">
    <location>
        <begin position="255"/>
        <end position="282"/>
    </location>
</feature>
<dbReference type="SUPFAM" id="SSF50978">
    <property type="entry name" value="WD40 repeat-like"/>
    <property type="match status" value="1"/>
</dbReference>
<dbReference type="OrthoDB" id="19711at2759"/>
<dbReference type="SMART" id="SM00320">
    <property type="entry name" value="WD40"/>
    <property type="match status" value="7"/>
</dbReference>
<dbReference type="PRINTS" id="PR00320">
    <property type="entry name" value="GPROTEINBRPT"/>
</dbReference>
<feature type="compositionally biased region" description="Basic and acidic residues" evidence="5">
    <location>
        <begin position="174"/>
        <end position="187"/>
    </location>
</feature>
<keyword evidence="3" id="KW-0677">Repeat</keyword>
<dbReference type="EMBL" id="KV441548">
    <property type="protein sequence ID" value="OAG12302.1"/>
    <property type="molecule type" value="Genomic_DNA"/>
</dbReference>